<dbReference type="AlphaFoldDB" id="A0AA39WYD1"/>
<reference evidence="1" key="1">
    <citation type="submission" date="2023-06" db="EMBL/GenBank/DDBJ databases">
        <title>Genome-scale phylogeny and comparative genomics of the fungal order Sordariales.</title>
        <authorList>
            <consortium name="Lawrence Berkeley National Laboratory"/>
            <person name="Hensen N."/>
            <person name="Bonometti L."/>
            <person name="Westerberg I."/>
            <person name="Brannstrom I.O."/>
            <person name="Guillou S."/>
            <person name="Cros-Aarteil S."/>
            <person name="Calhoun S."/>
            <person name="Haridas S."/>
            <person name="Kuo A."/>
            <person name="Mondo S."/>
            <person name="Pangilinan J."/>
            <person name="Riley R."/>
            <person name="Labutti K."/>
            <person name="Andreopoulos B."/>
            <person name="Lipzen A."/>
            <person name="Chen C."/>
            <person name="Yanf M."/>
            <person name="Daum C."/>
            <person name="Ng V."/>
            <person name="Clum A."/>
            <person name="Steindorff A."/>
            <person name="Ohm R."/>
            <person name="Martin F."/>
            <person name="Silar P."/>
            <person name="Natvig D."/>
            <person name="Lalanne C."/>
            <person name="Gautier V."/>
            <person name="Ament-Velasquez S.L."/>
            <person name="Kruys A."/>
            <person name="Hutchinson M.I."/>
            <person name="Powell A.J."/>
            <person name="Barry K."/>
            <person name="Miller A.N."/>
            <person name="Grigoriev I.V."/>
            <person name="Debuchy R."/>
            <person name="Gladieux P."/>
            <person name="Thoren M.H."/>
            <person name="Johannesson H."/>
        </authorList>
    </citation>
    <scope>NUCLEOTIDE SEQUENCE</scope>
    <source>
        <strain evidence="1">CBS 606.72</strain>
    </source>
</reference>
<dbReference type="Proteomes" id="UP001175000">
    <property type="component" value="Unassembled WGS sequence"/>
</dbReference>
<evidence type="ECO:0000313" key="2">
    <source>
        <dbReference type="Proteomes" id="UP001175000"/>
    </source>
</evidence>
<evidence type="ECO:0008006" key="3">
    <source>
        <dbReference type="Google" id="ProtNLM"/>
    </source>
</evidence>
<accession>A0AA39WYD1</accession>
<name>A0AA39WYD1_9PEZI</name>
<dbReference type="PANTHER" id="PTHR33112:SF8">
    <property type="entry name" value="HETEROKARYON INCOMPATIBILITY DOMAIN-CONTAINING PROTEIN"/>
    <property type="match status" value="1"/>
</dbReference>
<protein>
    <recommendedName>
        <fullName evidence="3">Heterokaryon incompatibility domain-containing protein</fullName>
    </recommendedName>
</protein>
<evidence type="ECO:0000313" key="1">
    <source>
        <dbReference type="EMBL" id="KAK0623898.1"/>
    </source>
</evidence>
<dbReference type="EMBL" id="JAULSU010000003">
    <property type="protein sequence ID" value="KAK0623898.1"/>
    <property type="molecule type" value="Genomic_DNA"/>
</dbReference>
<proteinExistence type="predicted"/>
<organism evidence="1 2">
    <name type="scientific">Immersiella caudata</name>
    <dbReference type="NCBI Taxonomy" id="314043"/>
    <lineage>
        <taxon>Eukaryota</taxon>
        <taxon>Fungi</taxon>
        <taxon>Dikarya</taxon>
        <taxon>Ascomycota</taxon>
        <taxon>Pezizomycotina</taxon>
        <taxon>Sordariomycetes</taxon>
        <taxon>Sordariomycetidae</taxon>
        <taxon>Sordariales</taxon>
        <taxon>Lasiosphaeriaceae</taxon>
        <taxon>Immersiella</taxon>
    </lineage>
</organism>
<comment type="caution">
    <text evidence="1">The sequence shown here is derived from an EMBL/GenBank/DDBJ whole genome shotgun (WGS) entry which is preliminary data.</text>
</comment>
<gene>
    <name evidence="1" type="ORF">B0T14DRAFT_565215</name>
</gene>
<dbReference type="PANTHER" id="PTHR33112">
    <property type="entry name" value="DOMAIN PROTEIN, PUTATIVE-RELATED"/>
    <property type="match status" value="1"/>
</dbReference>
<keyword evidence="2" id="KW-1185">Reference proteome</keyword>
<sequence length="140" mass="15777">MASIYAHVEVTIFADCAADDDKGFLGQRKGATPFYPVALRVEREGGSDSKNTNLPTIARYAYDVLDKPLRVSRGDGESDAYLHDQHAMVSIREDVNESHLSDRGWILQERLLSRRSLHFGCSQMYWEFPSTTVSEAGRIH</sequence>